<dbReference type="PANTHER" id="PTHR31336:SF3">
    <property type="entry name" value="PROTEIN LIN-37 HOMOLOG"/>
    <property type="match status" value="1"/>
</dbReference>
<evidence type="ECO:0008006" key="4">
    <source>
        <dbReference type="Google" id="ProtNLM"/>
    </source>
</evidence>
<protein>
    <recommendedName>
        <fullName evidence="4">Lin-37 DREAM MuvB core complex component</fullName>
    </recommendedName>
</protein>
<dbReference type="InterPro" id="IPR028226">
    <property type="entry name" value="LIN37"/>
</dbReference>
<dbReference type="Pfam" id="PF15306">
    <property type="entry name" value="LIN37"/>
    <property type="match status" value="1"/>
</dbReference>
<comment type="caution">
    <text evidence="2">The sequence shown here is derived from an EMBL/GenBank/DDBJ whole genome shotgun (WGS) entry which is preliminary data.</text>
</comment>
<dbReference type="EMBL" id="RWIC01000295">
    <property type="protein sequence ID" value="TKC45937.1"/>
    <property type="molecule type" value="Genomic_DNA"/>
</dbReference>
<reference evidence="3" key="1">
    <citation type="journal article" date="2019" name="IScience">
        <title>Narwhal Genome Reveals Long-Term Low Genetic Diversity despite Current Large Abundance Size.</title>
        <authorList>
            <person name="Westbury M.V."/>
            <person name="Petersen B."/>
            <person name="Garde E."/>
            <person name="Heide-Jorgensen M.P."/>
            <person name="Lorenzen E.D."/>
        </authorList>
    </citation>
    <scope>NUCLEOTIDE SEQUENCE [LARGE SCALE GENOMIC DNA]</scope>
</reference>
<gene>
    <name evidence="2" type="ORF">EI555_005197</name>
</gene>
<dbReference type="Proteomes" id="UP000308365">
    <property type="component" value="Unassembled WGS sequence"/>
</dbReference>
<proteinExistence type="predicted"/>
<evidence type="ECO:0000256" key="1">
    <source>
        <dbReference type="SAM" id="MobiDB-lite"/>
    </source>
</evidence>
<feature type="compositionally biased region" description="Pro residues" evidence="1">
    <location>
        <begin position="245"/>
        <end position="254"/>
    </location>
</feature>
<feature type="region of interest" description="Disordered" evidence="1">
    <location>
        <begin position="1"/>
        <end position="21"/>
    </location>
</feature>
<dbReference type="GO" id="GO:0017053">
    <property type="term" value="C:transcription repressor complex"/>
    <property type="evidence" value="ECO:0007669"/>
    <property type="project" value="InterPro"/>
</dbReference>
<dbReference type="PANTHER" id="PTHR31336">
    <property type="entry name" value="LIN37 HOMOLOG"/>
    <property type="match status" value="1"/>
</dbReference>
<dbReference type="GO" id="GO:0031523">
    <property type="term" value="C:Myb complex"/>
    <property type="evidence" value="ECO:0007669"/>
    <property type="project" value="TreeGrafter"/>
</dbReference>
<dbReference type="AlphaFoldDB" id="A0A4U1F9P9"/>
<name>A0A4U1F9P9_MONMO</name>
<feature type="non-terminal residue" evidence="2">
    <location>
        <position position="1"/>
    </location>
</feature>
<feature type="compositionally biased region" description="Basic and acidic residues" evidence="1">
    <location>
        <begin position="120"/>
        <end position="137"/>
    </location>
</feature>
<dbReference type="GO" id="GO:0000122">
    <property type="term" value="P:negative regulation of transcription by RNA polymerase II"/>
    <property type="evidence" value="ECO:0007669"/>
    <property type="project" value="TreeGrafter"/>
</dbReference>
<feature type="non-terminal residue" evidence="2">
    <location>
        <position position="327"/>
    </location>
</feature>
<evidence type="ECO:0000313" key="3">
    <source>
        <dbReference type="Proteomes" id="UP000308365"/>
    </source>
</evidence>
<evidence type="ECO:0000313" key="2">
    <source>
        <dbReference type="EMBL" id="TKC45937.1"/>
    </source>
</evidence>
<sequence>GTRLTVALTNGNKGLPKGPPTEGELEEVAASAAVAAGHCSGRRTDHTRSLPLTSPRLPLALTCDRRLFCASLTQLARPQTPTMFPVKVKVEKSELEMAKARNQLDAVLQCLLEKSHMDRERLDEEAGKTPSDTHNKDCSITASGKRPSARFPHQRRKKRREMDEGLAEGGPQRSNSYVIKLFDRSVDLAQFSENTPLYPICRAWMRNSPTVRERERSPSSPLPPLPEDEEGSEVTNSKSRDVYKLPPPTAPGPPGDACRSRIPSPLQPETQGTPDDEPSEPEPSPSTLIYRNMQRWKRIRQRWKEASHRNQLRYSESMKILREMYER</sequence>
<feature type="region of interest" description="Disordered" evidence="1">
    <location>
        <begin position="120"/>
        <end position="172"/>
    </location>
</feature>
<accession>A0A4U1F9P9</accession>
<feature type="region of interest" description="Disordered" evidence="1">
    <location>
        <begin position="209"/>
        <end position="292"/>
    </location>
</feature>
<organism evidence="2 3">
    <name type="scientific">Monodon monoceros</name>
    <name type="common">Narwhal</name>
    <name type="synonym">Ceratodon monodon</name>
    <dbReference type="NCBI Taxonomy" id="40151"/>
    <lineage>
        <taxon>Eukaryota</taxon>
        <taxon>Metazoa</taxon>
        <taxon>Chordata</taxon>
        <taxon>Craniata</taxon>
        <taxon>Vertebrata</taxon>
        <taxon>Euteleostomi</taxon>
        <taxon>Mammalia</taxon>
        <taxon>Eutheria</taxon>
        <taxon>Laurasiatheria</taxon>
        <taxon>Artiodactyla</taxon>
        <taxon>Whippomorpha</taxon>
        <taxon>Cetacea</taxon>
        <taxon>Odontoceti</taxon>
        <taxon>Monodontidae</taxon>
        <taxon>Monodon</taxon>
    </lineage>
</organism>